<organism evidence="1 2">
    <name type="scientific">Massilia cellulosiltytica</name>
    <dbReference type="NCBI Taxonomy" id="2683234"/>
    <lineage>
        <taxon>Bacteria</taxon>
        <taxon>Pseudomonadati</taxon>
        <taxon>Pseudomonadota</taxon>
        <taxon>Betaproteobacteria</taxon>
        <taxon>Burkholderiales</taxon>
        <taxon>Oxalobacteraceae</taxon>
        <taxon>Telluria group</taxon>
        <taxon>Massilia</taxon>
    </lineage>
</organism>
<dbReference type="PANTHER" id="PTHR38785:SF1">
    <property type="entry name" value="HOMOLOG OF VIRK"/>
    <property type="match status" value="1"/>
</dbReference>
<reference evidence="1 2" key="1">
    <citation type="submission" date="2019-12" db="EMBL/GenBank/DDBJ databases">
        <authorList>
            <person name="Li C."/>
            <person name="Zhao J."/>
        </authorList>
    </citation>
    <scope>NUCLEOTIDE SEQUENCE [LARGE SCALE GENOMIC DNA]</scope>
    <source>
        <strain evidence="1 2">NEAU-DD11</strain>
    </source>
</reference>
<dbReference type="PANTHER" id="PTHR38785">
    <property type="entry name" value="HOMOLOG OF VIRK"/>
    <property type="match status" value="1"/>
</dbReference>
<dbReference type="Proteomes" id="UP000443353">
    <property type="component" value="Unassembled WGS sequence"/>
</dbReference>
<dbReference type="InterPro" id="IPR007488">
    <property type="entry name" value="DUF535"/>
</dbReference>
<dbReference type="EMBL" id="WSES01000004">
    <property type="protein sequence ID" value="MVW61131.1"/>
    <property type="molecule type" value="Genomic_DNA"/>
</dbReference>
<dbReference type="Pfam" id="PF04393">
    <property type="entry name" value="DUF535"/>
    <property type="match status" value="1"/>
</dbReference>
<comment type="caution">
    <text evidence="1">The sequence shown here is derived from an EMBL/GenBank/DDBJ whole genome shotgun (WGS) entry which is preliminary data.</text>
</comment>
<evidence type="ECO:0000313" key="2">
    <source>
        <dbReference type="Proteomes" id="UP000443353"/>
    </source>
</evidence>
<evidence type="ECO:0000313" key="1">
    <source>
        <dbReference type="EMBL" id="MVW61131.1"/>
    </source>
</evidence>
<accession>A0A7X3FZY8</accession>
<keyword evidence="2" id="KW-1185">Reference proteome</keyword>
<proteinExistence type="predicted"/>
<name>A0A7X3FZY8_9BURK</name>
<dbReference type="AlphaFoldDB" id="A0A7X3FZY8"/>
<dbReference type="GO" id="GO:0006974">
    <property type="term" value="P:DNA damage response"/>
    <property type="evidence" value="ECO:0007669"/>
    <property type="project" value="TreeGrafter"/>
</dbReference>
<sequence>MSDFPRQPLPAVSGMYAGYRPLASPAVTLRSAVPPHLAGFKSTREYAKICMRAALHPRQTPRWLHLLNAHPAFSDYVRNCPRFLYKVYRPYISHVLDARTRLEAIRAHYDFMFQRGLGQVLARASLGPVVLAEAAGKSGLPYQVQLRTVNMFDREGELVLQLTQDDKALYTVAFTVAPRDGRPAVSVGCIQGGKTEDAREAIRIATRELHGIRPKQLVATLVRQLGHDYGCERMVMVSNRNRVIYKAIRNGRVLADYDQLWEELGARKRADGDWELDCAPVAAPDLDSIPSKKRSEARKRHEVVSSIADQVCEGLRGR</sequence>
<dbReference type="RefSeq" id="WP_160409343.1">
    <property type="nucleotide sequence ID" value="NZ_WSES01000004.1"/>
</dbReference>
<gene>
    <name evidence="1" type="ORF">GPY61_14455</name>
</gene>
<protein>
    <submittedName>
        <fullName evidence="1">DUF535 domain-containing protein</fullName>
    </submittedName>
</protein>